<evidence type="ECO:0000256" key="1">
    <source>
        <dbReference type="SAM" id="MobiDB-lite"/>
    </source>
</evidence>
<dbReference type="EMBL" id="HBGK01034703">
    <property type="protein sequence ID" value="CAD9293173.1"/>
    <property type="molecule type" value="Transcribed_RNA"/>
</dbReference>
<feature type="signal peptide" evidence="2">
    <location>
        <begin position="1"/>
        <end position="25"/>
    </location>
</feature>
<feature type="region of interest" description="Disordered" evidence="1">
    <location>
        <begin position="187"/>
        <end position="219"/>
    </location>
</feature>
<sequence length="219" mass="24391">MRSFLSASLLLAAVMMTTWSLGASAFTPLSSTFVVSRRTRSSMTSNTRLSMSTVAAPPGTETETRRRRRRSEETRRETDQDQEDDDPIEYLQDDMTVSRLPEDPFHILLLSATFEKPKVTVSYVASCLQYVLDMPYDDAKDAAVFCKEELGMACLGTWTHELCLKFGRQLQQRDLNVRVVPYTEGGTRSWQSKDGADGMESLKSANIPPAPGLGEGGFN</sequence>
<name>A0A7S1YDG0_9STRA</name>
<evidence type="ECO:0008006" key="4">
    <source>
        <dbReference type="Google" id="ProtNLM"/>
    </source>
</evidence>
<dbReference type="AlphaFoldDB" id="A0A7S1YDG0"/>
<protein>
    <recommendedName>
        <fullName evidence="4">Adaptor protein ClpS core domain-containing protein</fullName>
    </recommendedName>
</protein>
<feature type="compositionally biased region" description="Low complexity" evidence="1">
    <location>
        <begin position="44"/>
        <end position="53"/>
    </location>
</feature>
<accession>A0A7S1YDG0</accession>
<gene>
    <name evidence="3" type="ORF">GOCE00092_LOCUS17918</name>
</gene>
<evidence type="ECO:0000256" key="2">
    <source>
        <dbReference type="SAM" id="SignalP"/>
    </source>
</evidence>
<feature type="chain" id="PRO_5031259433" description="Adaptor protein ClpS core domain-containing protein" evidence="2">
    <location>
        <begin position="26"/>
        <end position="219"/>
    </location>
</feature>
<organism evidence="3">
    <name type="scientific">Grammatophora oceanica</name>
    <dbReference type="NCBI Taxonomy" id="210454"/>
    <lineage>
        <taxon>Eukaryota</taxon>
        <taxon>Sar</taxon>
        <taxon>Stramenopiles</taxon>
        <taxon>Ochrophyta</taxon>
        <taxon>Bacillariophyta</taxon>
        <taxon>Fragilariophyceae</taxon>
        <taxon>Fragilariophycidae</taxon>
        <taxon>Rhabdonematales</taxon>
        <taxon>Grammatophoraceae</taxon>
        <taxon>Grammatophora</taxon>
    </lineage>
</organism>
<feature type="region of interest" description="Disordered" evidence="1">
    <location>
        <begin position="44"/>
        <end position="90"/>
    </location>
</feature>
<reference evidence="3" key="1">
    <citation type="submission" date="2021-01" db="EMBL/GenBank/DDBJ databases">
        <authorList>
            <person name="Corre E."/>
            <person name="Pelletier E."/>
            <person name="Niang G."/>
            <person name="Scheremetjew M."/>
            <person name="Finn R."/>
            <person name="Kale V."/>
            <person name="Holt S."/>
            <person name="Cochrane G."/>
            <person name="Meng A."/>
            <person name="Brown T."/>
            <person name="Cohen L."/>
        </authorList>
    </citation>
    <scope>NUCLEOTIDE SEQUENCE</scope>
    <source>
        <strain evidence="3">CCMP 410</strain>
    </source>
</reference>
<feature type="compositionally biased region" description="Acidic residues" evidence="1">
    <location>
        <begin position="80"/>
        <end position="90"/>
    </location>
</feature>
<proteinExistence type="predicted"/>
<feature type="compositionally biased region" description="Basic and acidic residues" evidence="1">
    <location>
        <begin position="70"/>
        <end position="79"/>
    </location>
</feature>
<evidence type="ECO:0000313" key="3">
    <source>
        <dbReference type="EMBL" id="CAD9293173.1"/>
    </source>
</evidence>
<keyword evidence="2" id="KW-0732">Signal</keyword>